<dbReference type="AlphaFoldDB" id="A0A8H6QW56"/>
<comment type="caution">
    <text evidence="1">The sequence shown here is derived from an EMBL/GenBank/DDBJ whole genome shotgun (WGS) entry which is preliminary data.</text>
</comment>
<dbReference type="Proteomes" id="UP000641853">
    <property type="component" value="Unassembled WGS sequence"/>
</dbReference>
<evidence type="ECO:0000313" key="1">
    <source>
        <dbReference type="EMBL" id="KAF7178986.1"/>
    </source>
</evidence>
<evidence type="ECO:0000313" key="2">
    <source>
        <dbReference type="Proteomes" id="UP000641853"/>
    </source>
</evidence>
<name>A0A8H6QW56_9EURO</name>
<organism evidence="1 2">
    <name type="scientific">Aspergillus felis</name>
    <dbReference type="NCBI Taxonomy" id="1287682"/>
    <lineage>
        <taxon>Eukaryota</taxon>
        <taxon>Fungi</taxon>
        <taxon>Dikarya</taxon>
        <taxon>Ascomycota</taxon>
        <taxon>Pezizomycotina</taxon>
        <taxon>Eurotiomycetes</taxon>
        <taxon>Eurotiomycetidae</taxon>
        <taxon>Eurotiales</taxon>
        <taxon>Aspergillaceae</taxon>
        <taxon>Aspergillus</taxon>
        <taxon>Aspergillus subgen. Fumigati</taxon>
    </lineage>
</organism>
<gene>
    <name evidence="1" type="ORF">CNMCM7691_007861</name>
</gene>
<accession>A0A8H6QW56</accession>
<dbReference type="EMBL" id="JACBAG010001870">
    <property type="protein sequence ID" value="KAF7178986.1"/>
    <property type="molecule type" value="Genomic_DNA"/>
</dbReference>
<sequence length="123" mass="13847">MSITWRRQERMLSSYGASSFDNSSEVISLRFFHGWQSFEQVVHHLSAGVQVVRTGRDLRRTSVEELTQEERAVEHQALQMSMANIGRALPAICHSGRSDPGLNNASSRLPPQLLRLGVPRLGY</sequence>
<protein>
    <submittedName>
        <fullName evidence="1">Uncharacterized protein</fullName>
    </submittedName>
</protein>
<proteinExistence type="predicted"/>
<reference evidence="1" key="1">
    <citation type="submission" date="2020-06" db="EMBL/GenBank/DDBJ databases">
        <title>Draft genome sequences of strains closely related to Aspergillus parafelis and Aspergillus hiratsukae.</title>
        <authorList>
            <person name="Dos Santos R.A.C."/>
            <person name="Rivero-Menendez O."/>
            <person name="Steenwyk J.L."/>
            <person name="Mead M.E."/>
            <person name="Goldman G.H."/>
            <person name="Alastruey-Izquierdo A."/>
            <person name="Rokas A."/>
        </authorList>
    </citation>
    <scope>NUCLEOTIDE SEQUENCE</scope>
    <source>
        <strain evidence="1">CNM-CM7691</strain>
    </source>
</reference>
<keyword evidence="2" id="KW-1185">Reference proteome</keyword>